<evidence type="ECO:0000256" key="1">
    <source>
        <dbReference type="SAM" id="SignalP"/>
    </source>
</evidence>
<sequence length="394" mass="39461">MNVIKGLVLLGMVLALSACGSGDYGNSASTVVSGVASAGIISGGTVKVFAAYSSANEVKKQLGSTGTTDANGIYKIDIGSYTGPVIVEVTGGSYTDEATSPSTMTIPAAAPLRAAVNAAGGPLSVAVTPLTELALRLAKTAGNKLTKTNIDAANSMISQLFKMDIIATLPVAPTATAFSAATQAQKDYALALATISQFMKTNSSTDLSAQLGVLLEGIGLTTGMSAGTTTNLTTALSAFLADTTHNQTGVTTVFDTGLQNIGTTTMTLTLALSGTNVASVKAIQTTINLPTGIKVRAHAITSGEPLDGVLTPLAGSTSSLLNGSYTSTTTPATLKLNFATAGTGNLVAGDIIRVVFDVTQGTVAPLASAFSLTNTVLVDANTADVTGVTLSVHK</sequence>
<feature type="chain" id="PRO_5046850929" description="Carboxypeptidase regulatory-like domain-containing protein" evidence="1">
    <location>
        <begin position="21"/>
        <end position="394"/>
    </location>
</feature>
<reference evidence="2 3" key="1">
    <citation type="journal article" date="2020" name="Microorganisms">
        <title>Description of Three Novel Members in the Family Geobacteraceae, Oryzomonas japonicum gen. nov., sp. nov., Oryzomonas sagensis sp. nov., and Oryzomonas ruber sp. nov.</title>
        <authorList>
            <person name="Xu Z."/>
            <person name="Masuda Y."/>
            <person name="Hayakawa C."/>
            <person name="Ushijima N."/>
            <person name="Kawano K."/>
            <person name="Shiratori Y."/>
            <person name="Senoo K."/>
            <person name="Itoh H."/>
        </authorList>
    </citation>
    <scope>NUCLEOTIDE SEQUENCE [LARGE SCALE GENOMIC DNA]</scope>
    <source>
        <strain evidence="2 3">Red100</strain>
    </source>
</reference>
<keyword evidence="1" id="KW-0732">Signal</keyword>
<keyword evidence="3" id="KW-1185">Reference proteome</keyword>
<organism evidence="2 3">
    <name type="scientific">Oryzomonas sagensis</name>
    <dbReference type="NCBI Taxonomy" id="2603857"/>
    <lineage>
        <taxon>Bacteria</taxon>
        <taxon>Pseudomonadati</taxon>
        <taxon>Thermodesulfobacteriota</taxon>
        <taxon>Desulfuromonadia</taxon>
        <taxon>Geobacterales</taxon>
        <taxon>Geobacteraceae</taxon>
        <taxon>Oryzomonas</taxon>
    </lineage>
</organism>
<dbReference type="Proteomes" id="UP000798046">
    <property type="component" value="Unassembled WGS sequence"/>
</dbReference>
<gene>
    <name evidence="2" type="ORF">F6V30_02445</name>
</gene>
<evidence type="ECO:0000313" key="3">
    <source>
        <dbReference type="Proteomes" id="UP000798046"/>
    </source>
</evidence>
<name>A0ABQ6TRQ0_9BACT</name>
<dbReference type="RefSeq" id="WP_151154918.1">
    <property type="nucleotide sequence ID" value="NZ_VZRA01000001.1"/>
</dbReference>
<evidence type="ECO:0008006" key="4">
    <source>
        <dbReference type="Google" id="ProtNLM"/>
    </source>
</evidence>
<accession>A0ABQ6TRQ0</accession>
<comment type="caution">
    <text evidence="2">The sequence shown here is derived from an EMBL/GenBank/DDBJ whole genome shotgun (WGS) entry which is preliminary data.</text>
</comment>
<feature type="signal peptide" evidence="1">
    <location>
        <begin position="1"/>
        <end position="20"/>
    </location>
</feature>
<protein>
    <recommendedName>
        <fullName evidence="4">Carboxypeptidase regulatory-like domain-containing protein</fullName>
    </recommendedName>
</protein>
<proteinExistence type="predicted"/>
<dbReference type="PROSITE" id="PS51257">
    <property type="entry name" value="PROKAR_LIPOPROTEIN"/>
    <property type="match status" value="1"/>
</dbReference>
<evidence type="ECO:0000313" key="2">
    <source>
        <dbReference type="EMBL" id="KAB0671459.1"/>
    </source>
</evidence>
<dbReference type="EMBL" id="VZRA01000001">
    <property type="protein sequence ID" value="KAB0671459.1"/>
    <property type="molecule type" value="Genomic_DNA"/>
</dbReference>